<dbReference type="AlphaFoldDB" id="A0A9D4RBX1"/>
<reference evidence="2" key="2">
    <citation type="submission" date="2020-11" db="EMBL/GenBank/DDBJ databases">
        <authorList>
            <person name="McCartney M.A."/>
            <person name="Auch B."/>
            <person name="Kono T."/>
            <person name="Mallez S."/>
            <person name="Becker A."/>
            <person name="Gohl D.M."/>
            <person name="Silverstein K.A.T."/>
            <person name="Koren S."/>
            <person name="Bechman K.B."/>
            <person name="Herman A."/>
            <person name="Abrahante J.E."/>
            <person name="Garbe J."/>
        </authorList>
    </citation>
    <scope>NUCLEOTIDE SEQUENCE</scope>
    <source>
        <strain evidence="2">Duluth1</strain>
        <tissue evidence="2">Whole animal</tissue>
    </source>
</reference>
<keyword evidence="1" id="KW-0472">Membrane</keyword>
<proteinExistence type="predicted"/>
<comment type="caution">
    <text evidence="2">The sequence shown here is derived from an EMBL/GenBank/DDBJ whole genome shotgun (WGS) entry which is preliminary data.</text>
</comment>
<evidence type="ECO:0000256" key="1">
    <source>
        <dbReference type="SAM" id="Phobius"/>
    </source>
</evidence>
<feature type="transmembrane region" description="Helical" evidence="1">
    <location>
        <begin position="26"/>
        <end position="44"/>
    </location>
</feature>
<keyword evidence="1" id="KW-0812">Transmembrane</keyword>
<evidence type="ECO:0000313" key="2">
    <source>
        <dbReference type="EMBL" id="KAH3861092.1"/>
    </source>
</evidence>
<gene>
    <name evidence="2" type="ORF">DPMN_024020</name>
</gene>
<evidence type="ECO:0000313" key="3">
    <source>
        <dbReference type="Proteomes" id="UP000828390"/>
    </source>
</evidence>
<accession>A0A9D4RBX1</accession>
<dbReference type="Proteomes" id="UP000828390">
    <property type="component" value="Unassembled WGS sequence"/>
</dbReference>
<keyword evidence="3" id="KW-1185">Reference proteome</keyword>
<sequence>MADSYPLPQDAHILENLLDSAPWMEQTHICILMLFILFGFNLSVRKHKITSDKPAGRLKARLGLSADDHDDVKCNKPNCQPIRDY</sequence>
<organism evidence="2 3">
    <name type="scientific">Dreissena polymorpha</name>
    <name type="common">Zebra mussel</name>
    <name type="synonym">Mytilus polymorpha</name>
    <dbReference type="NCBI Taxonomy" id="45954"/>
    <lineage>
        <taxon>Eukaryota</taxon>
        <taxon>Metazoa</taxon>
        <taxon>Spiralia</taxon>
        <taxon>Lophotrochozoa</taxon>
        <taxon>Mollusca</taxon>
        <taxon>Bivalvia</taxon>
        <taxon>Autobranchia</taxon>
        <taxon>Heteroconchia</taxon>
        <taxon>Euheterodonta</taxon>
        <taxon>Imparidentia</taxon>
        <taxon>Neoheterodontei</taxon>
        <taxon>Myida</taxon>
        <taxon>Dreissenoidea</taxon>
        <taxon>Dreissenidae</taxon>
        <taxon>Dreissena</taxon>
    </lineage>
</organism>
<name>A0A9D4RBX1_DREPO</name>
<dbReference type="EMBL" id="JAIWYP010000002">
    <property type="protein sequence ID" value="KAH3861092.1"/>
    <property type="molecule type" value="Genomic_DNA"/>
</dbReference>
<keyword evidence="1" id="KW-1133">Transmembrane helix</keyword>
<reference evidence="2" key="1">
    <citation type="journal article" date="2019" name="bioRxiv">
        <title>The Genome of the Zebra Mussel, Dreissena polymorpha: A Resource for Invasive Species Research.</title>
        <authorList>
            <person name="McCartney M.A."/>
            <person name="Auch B."/>
            <person name="Kono T."/>
            <person name="Mallez S."/>
            <person name="Zhang Y."/>
            <person name="Obille A."/>
            <person name="Becker A."/>
            <person name="Abrahante J.E."/>
            <person name="Garbe J."/>
            <person name="Badalamenti J.P."/>
            <person name="Herman A."/>
            <person name="Mangelson H."/>
            <person name="Liachko I."/>
            <person name="Sullivan S."/>
            <person name="Sone E.D."/>
            <person name="Koren S."/>
            <person name="Silverstein K.A.T."/>
            <person name="Beckman K.B."/>
            <person name="Gohl D.M."/>
        </authorList>
    </citation>
    <scope>NUCLEOTIDE SEQUENCE</scope>
    <source>
        <strain evidence="2">Duluth1</strain>
        <tissue evidence="2">Whole animal</tissue>
    </source>
</reference>
<protein>
    <submittedName>
        <fullName evidence="2">Uncharacterized protein</fullName>
    </submittedName>
</protein>